<dbReference type="InterPro" id="IPR036629">
    <property type="entry name" value="YjbJ_sf"/>
</dbReference>
<dbReference type="InterPro" id="IPR026042">
    <property type="entry name" value="YjbJ"/>
</dbReference>
<comment type="caution">
    <text evidence="1">The sequence shown here is derived from an EMBL/GenBank/DDBJ whole genome shotgun (WGS) entry which is preliminary data.</text>
</comment>
<accession>A0A533IAC4</accession>
<dbReference type="SUPFAM" id="SSF69047">
    <property type="entry name" value="Hypothetical protein YjbJ"/>
    <property type="match status" value="1"/>
</dbReference>
<dbReference type="Gene3D" id="1.10.1470.10">
    <property type="entry name" value="YjbJ"/>
    <property type="match status" value="1"/>
</dbReference>
<dbReference type="PIRSF" id="PIRSF039008">
    <property type="entry name" value="YjbJ"/>
    <property type="match status" value="1"/>
</dbReference>
<reference evidence="1 2" key="1">
    <citation type="journal article" date="2017" name="Nat. Commun.">
        <title>In situ click chemistry generation of cyclooxygenase-2 inhibitors.</title>
        <authorList>
            <person name="Bhardwaj A."/>
            <person name="Kaur J."/>
            <person name="Wuest M."/>
            <person name="Wuest F."/>
        </authorList>
    </citation>
    <scope>NUCLEOTIDE SEQUENCE [LARGE SCALE GENOMIC DNA]</scope>
    <source>
        <strain evidence="1">S2_012_000_R3_94</strain>
    </source>
</reference>
<proteinExistence type="predicted"/>
<gene>
    <name evidence="1" type="ORF">DI616_05145</name>
</gene>
<organism evidence="1 2">
    <name type="scientific">Paracoccus denitrificans</name>
    <dbReference type="NCBI Taxonomy" id="266"/>
    <lineage>
        <taxon>Bacteria</taxon>
        <taxon>Pseudomonadati</taxon>
        <taxon>Pseudomonadota</taxon>
        <taxon>Alphaproteobacteria</taxon>
        <taxon>Rhodobacterales</taxon>
        <taxon>Paracoccaceae</taxon>
        <taxon>Paracoccus</taxon>
    </lineage>
</organism>
<evidence type="ECO:0008006" key="3">
    <source>
        <dbReference type="Google" id="ProtNLM"/>
    </source>
</evidence>
<evidence type="ECO:0000313" key="2">
    <source>
        <dbReference type="Proteomes" id="UP000315344"/>
    </source>
</evidence>
<sequence>MEWDRVAKNWLKLREDIQDKWSELSDEEIDIVAGNRERLAGKLQEKYGWTREHAEGEVDRFLRMGGTHGPGGGPDD</sequence>
<dbReference type="AlphaFoldDB" id="A0A533IAC4"/>
<evidence type="ECO:0000313" key="1">
    <source>
        <dbReference type="EMBL" id="TKW67701.1"/>
    </source>
</evidence>
<dbReference type="EMBL" id="VAFL01000003">
    <property type="protein sequence ID" value="TKW67701.1"/>
    <property type="molecule type" value="Genomic_DNA"/>
</dbReference>
<dbReference type="Proteomes" id="UP000315344">
    <property type="component" value="Unassembled WGS sequence"/>
</dbReference>
<protein>
    <recommendedName>
        <fullName evidence="3">CsbD family protein</fullName>
    </recommendedName>
</protein>
<name>A0A533IAC4_PARDE</name>